<dbReference type="Gene3D" id="2.60.40.1820">
    <property type="match status" value="1"/>
</dbReference>
<protein>
    <recommendedName>
        <fullName evidence="2">Late embryogenesis abundant protein LEA-2 subgroup domain-containing protein</fullName>
    </recommendedName>
</protein>
<dbReference type="Pfam" id="PF03168">
    <property type="entry name" value="LEA_2"/>
    <property type="match status" value="1"/>
</dbReference>
<dbReference type="EMBL" id="JACGWL010000016">
    <property type="protein sequence ID" value="KAK4384917.1"/>
    <property type="molecule type" value="Genomic_DNA"/>
</dbReference>
<keyword evidence="4" id="KW-1185">Reference proteome</keyword>
<dbReference type="InterPro" id="IPR055301">
    <property type="entry name" value="Lea14-like_2"/>
</dbReference>
<dbReference type="Proteomes" id="UP001289374">
    <property type="component" value="Unassembled WGS sequence"/>
</dbReference>
<dbReference type="PANTHER" id="PTHR31852">
    <property type="entry name" value="LATE EMBRYOGENESIS ABUNDANT (LEA) HYDROXYPROLINE-RICH GLYCOPROTEIN FAMILY"/>
    <property type="match status" value="1"/>
</dbReference>
<reference evidence="3" key="2">
    <citation type="journal article" date="2024" name="Plant">
        <title>Genomic evolution and insights into agronomic trait innovations of Sesamum species.</title>
        <authorList>
            <person name="Miao H."/>
            <person name="Wang L."/>
            <person name="Qu L."/>
            <person name="Liu H."/>
            <person name="Sun Y."/>
            <person name="Le M."/>
            <person name="Wang Q."/>
            <person name="Wei S."/>
            <person name="Zheng Y."/>
            <person name="Lin W."/>
            <person name="Duan Y."/>
            <person name="Cao H."/>
            <person name="Xiong S."/>
            <person name="Wang X."/>
            <person name="Wei L."/>
            <person name="Li C."/>
            <person name="Ma Q."/>
            <person name="Ju M."/>
            <person name="Zhao R."/>
            <person name="Li G."/>
            <person name="Mu C."/>
            <person name="Tian Q."/>
            <person name="Mei H."/>
            <person name="Zhang T."/>
            <person name="Gao T."/>
            <person name="Zhang H."/>
        </authorList>
    </citation>
    <scope>NUCLEOTIDE SEQUENCE</scope>
    <source>
        <strain evidence="3">K16</strain>
    </source>
</reference>
<name>A0AAE1TCL2_9LAMI</name>
<feature type="domain" description="Late embryogenesis abundant protein LEA-2 subgroup" evidence="2">
    <location>
        <begin position="68"/>
        <end position="164"/>
    </location>
</feature>
<keyword evidence="1" id="KW-0812">Transmembrane</keyword>
<evidence type="ECO:0000256" key="1">
    <source>
        <dbReference type="SAM" id="Phobius"/>
    </source>
</evidence>
<proteinExistence type="predicted"/>
<organism evidence="3 4">
    <name type="scientific">Sesamum angolense</name>
    <dbReference type="NCBI Taxonomy" id="2727404"/>
    <lineage>
        <taxon>Eukaryota</taxon>
        <taxon>Viridiplantae</taxon>
        <taxon>Streptophyta</taxon>
        <taxon>Embryophyta</taxon>
        <taxon>Tracheophyta</taxon>
        <taxon>Spermatophyta</taxon>
        <taxon>Magnoliopsida</taxon>
        <taxon>eudicotyledons</taxon>
        <taxon>Gunneridae</taxon>
        <taxon>Pentapetalae</taxon>
        <taxon>asterids</taxon>
        <taxon>lamiids</taxon>
        <taxon>Lamiales</taxon>
        <taxon>Pedaliaceae</taxon>
        <taxon>Sesamum</taxon>
    </lineage>
</organism>
<dbReference type="AlphaFoldDB" id="A0AAE1TCL2"/>
<gene>
    <name evidence="3" type="ORF">Sango_2615700</name>
</gene>
<accession>A0AAE1TCL2</accession>
<comment type="caution">
    <text evidence="3">The sequence shown here is derived from an EMBL/GenBank/DDBJ whole genome shotgun (WGS) entry which is preliminary data.</text>
</comment>
<evidence type="ECO:0000313" key="3">
    <source>
        <dbReference type="EMBL" id="KAK4384917.1"/>
    </source>
</evidence>
<keyword evidence="1" id="KW-1133">Transmembrane helix</keyword>
<evidence type="ECO:0000313" key="4">
    <source>
        <dbReference type="Proteomes" id="UP001289374"/>
    </source>
</evidence>
<feature type="transmembrane region" description="Helical" evidence="1">
    <location>
        <begin position="9"/>
        <end position="31"/>
    </location>
</feature>
<keyword evidence="1" id="KW-0472">Membrane</keyword>
<dbReference type="InterPro" id="IPR004864">
    <property type="entry name" value="LEA_2"/>
</dbReference>
<evidence type="ECO:0000259" key="2">
    <source>
        <dbReference type="Pfam" id="PF03168"/>
    </source>
</evidence>
<sequence>MPTRSRKCLAFTVTAVILQILIIPVFVIVFLRARTPKVRFGSLTVEVLTLSSNASTQPSLSMRLNTQLTIKNKNFGEFKFSESSISIVYRGNVVGSGVIPGSGVGARSTKKLDVTVDVESNKDPFLSRDLNSGRVTVSSHARLEGRVRLLMIVKKKKTGSMNCTMDVDTRTRAVTNLNCM</sequence>
<reference evidence="3" key="1">
    <citation type="submission" date="2020-06" db="EMBL/GenBank/DDBJ databases">
        <authorList>
            <person name="Li T."/>
            <person name="Hu X."/>
            <person name="Zhang T."/>
            <person name="Song X."/>
            <person name="Zhang H."/>
            <person name="Dai N."/>
            <person name="Sheng W."/>
            <person name="Hou X."/>
            <person name="Wei L."/>
        </authorList>
    </citation>
    <scope>NUCLEOTIDE SEQUENCE</scope>
    <source>
        <strain evidence="3">K16</strain>
        <tissue evidence="3">Leaf</tissue>
    </source>
</reference>